<evidence type="ECO:0000256" key="4">
    <source>
        <dbReference type="SAM" id="SignalP"/>
    </source>
</evidence>
<dbReference type="PROSITE" id="PS50005">
    <property type="entry name" value="TPR"/>
    <property type="match status" value="3"/>
</dbReference>
<reference evidence="5" key="2">
    <citation type="submission" date="2020-09" db="EMBL/GenBank/DDBJ databases">
        <authorList>
            <person name="Sun Q."/>
            <person name="Ohkuma M."/>
        </authorList>
    </citation>
    <scope>NUCLEOTIDE SEQUENCE</scope>
    <source>
        <strain evidence="5">JCM 31311</strain>
    </source>
</reference>
<evidence type="ECO:0008006" key="7">
    <source>
        <dbReference type="Google" id="ProtNLM"/>
    </source>
</evidence>
<dbReference type="Proteomes" id="UP000603865">
    <property type="component" value="Unassembled WGS sequence"/>
</dbReference>
<evidence type="ECO:0000256" key="2">
    <source>
        <dbReference type="ARBA" id="ARBA00022803"/>
    </source>
</evidence>
<dbReference type="SMART" id="SM00028">
    <property type="entry name" value="TPR"/>
    <property type="match status" value="6"/>
</dbReference>
<feature type="repeat" description="TPR" evidence="3">
    <location>
        <begin position="207"/>
        <end position="240"/>
    </location>
</feature>
<sequence length="393" mass="42290">MKRRVLCLLAPLSLAALSIAAAQTPPTQAPATQAAPVVPAKPVAPARTIPAANYVALGVYYYDQGNYDSAYVAFRAASEQDPKNAEALLGLGRTQAKLRLYTASLDTLKKLVALDARNISGYIALAQAYQAQYVGTSDRKNVTTNLDDALKVLTDAETATRAVAGADQDINLSKVYNERGYVYRLKGDATSAIAAFKQASTLNPNNSVILYNLGDMYYATGDLNAAIDSLQQAVIADPRDAYSRAYYAKLLALSGNTAAARPEAAQAARLSPTNAYAVGQYGVVSYLAKDTALASNQLQAAIKLDPLRYPEFYYYLGRLELDQGQLQAARGDLTKAAALASTSWEYVYYLGLSYERGQGALAPDKVKAMENYQKALALNPDYKLAQDGLNRVK</sequence>
<feature type="chain" id="PRO_5037977388" description="Tetratricopeptide repeat protein" evidence="4">
    <location>
        <begin position="23"/>
        <end position="393"/>
    </location>
</feature>
<dbReference type="InterPro" id="IPR011990">
    <property type="entry name" value="TPR-like_helical_dom_sf"/>
</dbReference>
<gene>
    <name evidence="5" type="ORF">GCM10008957_09620</name>
</gene>
<feature type="repeat" description="TPR" evidence="3">
    <location>
        <begin position="173"/>
        <end position="206"/>
    </location>
</feature>
<dbReference type="PANTHER" id="PTHR44186">
    <property type="match status" value="1"/>
</dbReference>
<evidence type="ECO:0000256" key="3">
    <source>
        <dbReference type="PROSITE-ProRule" id="PRU00339"/>
    </source>
</evidence>
<comment type="caution">
    <text evidence="5">The sequence shown here is derived from an EMBL/GenBank/DDBJ whole genome shotgun (WGS) entry which is preliminary data.</text>
</comment>
<dbReference type="Pfam" id="PF14559">
    <property type="entry name" value="TPR_19"/>
    <property type="match status" value="1"/>
</dbReference>
<dbReference type="Gene3D" id="1.25.40.10">
    <property type="entry name" value="Tetratricopeptide repeat domain"/>
    <property type="match status" value="2"/>
</dbReference>
<dbReference type="EMBL" id="BMQL01000003">
    <property type="protein sequence ID" value="GGQ99107.1"/>
    <property type="molecule type" value="Genomic_DNA"/>
</dbReference>
<dbReference type="InterPro" id="IPR019734">
    <property type="entry name" value="TPR_rpt"/>
</dbReference>
<protein>
    <recommendedName>
        <fullName evidence="7">Tetratricopeptide repeat protein</fullName>
    </recommendedName>
</protein>
<dbReference type="PANTHER" id="PTHR44186:SF1">
    <property type="entry name" value="BARDET-BIEDL SYNDROME 4 PROTEIN"/>
    <property type="match status" value="1"/>
</dbReference>
<keyword evidence="6" id="KW-1185">Reference proteome</keyword>
<keyword evidence="1" id="KW-0677">Repeat</keyword>
<keyword evidence="4" id="KW-0732">Signal</keyword>
<dbReference type="RefSeq" id="WP_189088370.1">
    <property type="nucleotide sequence ID" value="NZ_BMQL01000003.1"/>
</dbReference>
<evidence type="ECO:0000313" key="6">
    <source>
        <dbReference type="Proteomes" id="UP000603865"/>
    </source>
</evidence>
<dbReference type="SUPFAM" id="SSF48452">
    <property type="entry name" value="TPR-like"/>
    <property type="match status" value="2"/>
</dbReference>
<feature type="repeat" description="TPR" evidence="3">
    <location>
        <begin position="51"/>
        <end position="84"/>
    </location>
</feature>
<proteinExistence type="predicted"/>
<organism evidence="5 6">
    <name type="scientific">Deinococcus ruber</name>
    <dbReference type="NCBI Taxonomy" id="1848197"/>
    <lineage>
        <taxon>Bacteria</taxon>
        <taxon>Thermotogati</taxon>
        <taxon>Deinococcota</taxon>
        <taxon>Deinococci</taxon>
        <taxon>Deinococcales</taxon>
        <taxon>Deinococcaceae</taxon>
        <taxon>Deinococcus</taxon>
    </lineage>
</organism>
<feature type="signal peptide" evidence="4">
    <location>
        <begin position="1"/>
        <end position="22"/>
    </location>
</feature>
<dbReference type="Pfam" id="PF13432">
    <property type="entry name" value="TPR_16"/>
    <property type="match status" value="2"/>
</dbReference>
<name>A0A918C056_9DEIO</name>
<evidence type="ECO:0000256" key="1">
    <source>
        <dbReference type="ARBA" id="ARBA00022737"/>
    </source>
</evidence>
<keyword evidence="2 3" id="KW-0802">TPR repeat</keyword>
<evidence type="ECO:0000313" key="5">
    <source>
        <dbReference type="EMBL" id="GGQ99107.1"/>
    </source>
</evidence>
<accession>A0A918C056</accession>
<reference evidence="5" key="1">
    <citation type="journal article" date="2014" name="Int. J. Syst. Evol. Microbiol.">
        <title>Complete genome sequence of Corynebacterium casei LMG S-19264T (=DSM 44701T), isolated from a smear-ripened cheese.</title>
        <authorList>
            <consortium name="US DOE Joint Genome Institute (JGI-PGF)"/>
            <person name="Walter F."/>
            <person name="Albersmeier A."/>
            <person name="Kalinowski J."/>
            <person name="Ruckert C."/>
        </authorList>
    </citation>
    <scope>NUCLEOTIDE SEQUENCE</scope>
    <source>
        <strain evidence="5">JCM 31311</strain>
    </source>
</reference>
<dbReference type="AlphaFoldDB" id="A0A918C056"/>